<dbReference type="GO" id="GO:1990904">
    <property type="term" value="C:ribonucleoprotein complex"/>
    <property type="evidence" value="ECO:0007669"/>
    <property type="project" value="UniProtKB-KW"/>
</dbReference>
<evidence type="ECO:0000256" key="1">
    <source>
        <dbReference type="ARBA" id="ARBA00022664"/>
    </source>
</evidence>
<dbReference type="SMART" id="SM01103">
    <property type="entry name" value="CRS1_YhbY"/>
    <property type="match status" value="2"/>
</dbReference>
<keyword evidence="1" id="KW-0507">mRNA processing</keyword>
<evidence type="ECO:0000256" key="7">
    <source>
        <dbReference type="PROSITE-ProRule" id="PRU00626"/>
    </source>
</evidence>
<dbReference type="InterPro" id="IPR001890">
    <property type="entry name" value="RNA-binding_CRM"/>
</dbReference>
<keyword evidence="5" id="KW-0508">mRNA splicing</keyword>
<dbReference type="EMBL" id="JAHRHJ020000004">
    <property type="protein sequence ID" value="KAH9318937.1"/>
    <property type="molecule type" value="Genomic_DNA"/>
</dbReference>
<evidence type="ECO:0000256" key="5">
    <source>
        <dbReference type="ARBA" id="ARBA00023187"/>
    </source>
</evidence>
<evidence type="ECO:0000256" key="3">
    <source>
        <dbReference type="ARBA" id="ARBA00022884"/>
    </source>
</evidence>
<evidence type="ECO:0000313" key="11">
    <source>
        <dbReference type="Proteomes" id="UP000824469"/>
    </source>
</evidence>
<accession>A0AA38LF87</accession>
<dbReference type="GO" id="GO:0006397">
    <property type="term" value="P:mRNA processing"/>
    <property type="evidence" value="ECO:0007669"/>
    <property type="project" value="UniProtKB-KW"/>
</dbReference>
<dbReference type="InterPro" id="IPR035920">
    <property type="entry name" value="YhbY-like_sf"/>
</dbReference>
<dbReference type="InterPro" id="IPR044599">
    <property type="entry name" value="CAF1P_plant"/>
</dbReference>
<evidence type="ECO:0000256" key="4">
    <source>
        <dbReference type="ARBA" id="ARBA00022946"/>
    </source>
</evidence>
<evidence type="ECO:0000256" key="6">
    <source>
        <dbReference type="ARBA" id="ARBA00023274"/>
    </source>
</evidence>
<feature type="compositionally biased region" description="Basic and acidic residues" evidence="8">
    <location>
        <begin position="24"/>
        <end position="58"/>
    </location>
</feature>
<feature type="non-terminal residue" evidence="10">
    <location>
        <position position="404"/>
    </location>
</feature>
<dbReference type="GO" id="GO:0000373">
    <property type="term" value="P:Group II intron splicing"/>
    <property type="evidence" value="ECO:0007669"/>
    <property type="project" value="InterPro"/>
</dbReference>
<proteinExistence type="predicted"/>
<keyword evidence="4" id="KW-0809">Transit peptide</keyword>
<dbReference type="OMA" id="PICKLGT"/>
<dbReference type="PANTHER" id="PTHR46247">
    <property type="entry name" value="CRS2-ASSOCIATED FACTOR 1, CHLOROPLASTIC"/>
    <property type="match status" value="1"/>
</dbReference>
<dbReference type="GO" id="GO:0003723">
    <property type="term" value="F:RNA binding"/>
    <property type="evidence" value="ECO:0007669"/>
    <property type="project" value="UniProtKB-UniRule"/>
</dbReference>
<gene>
    <name evidence="10" type="ORF">KI387_020706</name>
</gene>
<reference evidence="10 11" key="1">
    <citation type="journal article" date="2021" name="Nat. Plants">
        <title>The Taxus genome provides insights into paclitaxel biosynthesis.</title>
        <authorList>
            <person name="Xiong X."/>
            <person name="Gou J."/>
            <person name="Liao Q."/>
            <person name="Li Y."/>
            <person name="Zhou Q."/>
            <person name="Bi G."/>
            <person name="Li C."/>
            <person name="Du R."/>
            <person name="Wang X."/>
            <person name="Sun T."/>
            <person name="Guo L."/>
            <person name="Liang H."/>
            <person name="Lu P."/>
            <person name="Wu Y."/>
            <person name="Zhang Z."/>
            <person name="Ro D.K."/>
            <person name="Shang Y."/>
            <person name="Huang S."/>
            <person name="Yan J."/>
        </authorList>
    </citation>
    <scope>NUCLEOTIDE SEQUENCE [LARGE SCALE GENOMIC DNA]</scope>
    <source>
        <strain evidence="10">Ta-2019</strain>
    </source>
</reference>
<keyword evidence="2" id="KW-0677">Repeat</keyword>
<organism evidence="10 11">
    <name type="scientific">Taxus chinensis</name>
    <name type="common">Chinese yew</name>
    <name type="synonym">Taxus wallichiana var. chinensis</name>
    <dbReference type="NCBI Taxonomy" id="29808"/>
    <lineage>
        <taxon>Eukaryota</taxon>
        <taxon>Viridiplantae</taxon>
        <taxon>Streptophyta</taxon>
        <taxon>Embryophyta</taxon>
        <taxon>Tracheophyta</taxon>
        <taxon>Spermatophyta</taxon>
        <taxon>Pinopsida</taxon>
        <taxon>Pinidae</taxon>
        <taxon>Conifers II</taxon>
        <taxon>Cupressales</taxon>
        <taxon>Taxaceae</taxon>
        <taxon>Taxus</taxon>
    </lineage>
</organism>
<dbReference type="Proteomes" id="UP000824469">
    <property type="component" value="Unassembled WGS sequence"/>
</dbReference>
<evidence type="ECO:0000259" key="9">
    <source>
        <dbReference type="PROSITE" id="PS51295"/>
    </source>
</evidence>
<dbReference type="FunFam" id="3.30.110.60:FF:000002">
    <property type="entry name" value="CRS2-associated factor 1, chloroplastic"/>
    <property type="match status" value="1"/>
</dbReference>
<dbReference type="Pfam" id="PF01985">
    <property type="entry name" value="CRS1_YhbY"/>
    <property type="match status" value="2"/>
</dbReference>
<evidence type="ECO:0000313" key="10">
    <source>
        <dbReference type="EMBL" id="KAH9318937.1"/>
    </source>
</evidence>
<feature type="region of interest" description="Disordered" evidence="8">
    <location>
        <begin position="20"/>
        <end position="62"/>
    </location>
</feature>
<dbReference type="SUPFAM" id="SSF75471">
    <property type="entry name" value="YhbY-like"/>
    <property type="match status" value="2"/>
</dbReference>
<comment type="caution">
    <text evidence="10">The sequence shown here is derived from an EMBL/GenBank/DDBJ whole genome shotgun (WGS) entry which is preliminary data.</text>
</comment>
<name>A0AA38LF87_TAXCH</name>
<evidence type="ECO:0000256" key="8">
    <source>
        <dbReference type="SAM" id="MobiDB-lite"/>
    </source>
</evidence>
<keyword evidence="3 7" id="KW-0694">RNA-binding</keyword>
<dbReference type="Gene3D" id="3.30.110.60">
    <property type="entry name" value="YhbY-like"/>
    <property type="match status" value="2"/>
</dbReference>
<feature type="domain" description="CRM" evidence="9">
    <location>
        <begin position="338"/>
        <end position="404"/>
    </location>
</feature>
<protein>
    <recommendedName>
        <fullName evidence="9">CRM domain-containing protein</fullName>
    </recommendedName>
</protein>
<dbReference type="AlphaFoldDB" id="A0AA38LF87"/>
<feature type="domain" description="CRM" evidence="9">
    <location>
        <begin position="220"/>
        <end position="316"/>
    </location>
</feature>
<dbReference type="PROSITE" id="PS51295">
    <property type="entry name" value="CRM"/>
    <property type="match status" value="2"/>
</dbReference>
<evidence type="ECO:0000256" key="2">
    <source>
        <dbReference type="ARBA" id="ARBA00022737"/>
    </source>
</evidence>
<keyword evidence="11" id="KW-1185">Reference proteome</keyword>
<sequence length="404" mass="46057">MAVRSITIFNVYNSTTNTRPYVSTEKKEGGRHDNSNPDRTRRYVSKEKKNHGRHENSNPDRTITVPNGERALKSFHNNSHYHLPLKTNGVVKVKEDEKKGKKRYTITEIDNGNDNGEGGICVGDNGIAYRVPGAPFELQFSYSETPKMKPVALREPPYVPFGPTTMPRPWTGGSPLAQSKKNTKDMFPQPQRQGVPRFQQHVYDGTNANNGISRDRILGKPLSEEEIQELVDGCVRSNRQINLGRNGFTHNMLELIHEHWRRQLVCKIKCKGVPTIDMDNVCYHIEDKTGGKIIHRAGGVVYLFRGRNYNHKTRQRFPLMLWKPAAPVYPKLIERAPGELTEEEANEMRRKGQYLLSICKLAKNGVYVDLVKDVKEAFEVNELVRINCHGLDPSDYKKIGAKLR</sequence>
<dbReference type="PANTHER" id="PTHR46247:SF3">
    <property type="entry name" value="CRS2-ASSOCIATED FACTOR 2, CHLOROPLASTIC"/>
    <property type="match status" value="1"/>
</dbReference>
<keyword evidence="6" id="KW-0687">Ribonucleoprotein</keyword>